<dbReference type="Gene3D" id="1.10.10.60">
    <property type="entry name" value="Homeodomain-like"/>
    <property type="match status" value="2"/>
</dbReference>
<dbReference type="EMBL" id="KQ483427">
    <property type="protein sequence ID" value="KYP52204.1"/>
    <property type="molecule type" value="Genomic_DNA"/>
</dbReference>
<evidence type="ECO:0000256" key="6">
    <source>
        <dbReference type="ARBA" id="ARBA00023163"/>
    </source>
</evidence>
<dbReference type="PANTHER" id="PTHR47995:SF18">
    <property type="entry name" value="TRANSCRIPTION FACTOR MYB65"/>
    <property type="match status" value="1"/>
</dbReference>
<dbReference type="GO" id="GO:0048235">
    <property type="term" value="P:pollen sperm cell differentiation"/>
    <property type="evidence" value="ECO:0007669"/>
    <property type="project" value="UniProtKB-ARBA"/>
</dbReference>
<dbReference type="FunFam" id="1.10.10.60:FF:000001">
    <property type="entry name" value="MYB-related transcription factor"/>
    <property type="match status" value="1"/>
</dbReference>
<feature type="region of interest" description="Disordered" evidence="8">
    <location>
        <begin position="137"/>
        <end position="159"/>
    </location>
</feature>
<keyword evidence="5" id="KW-0010">Activator</keyword>
<dbReference type="SUPFAM" id="SSF46689">
    <property type="entry name" value="Homeodomain-like"/>
    <property type="match status" value="1"/>
</dbReference>
<evidence type="ECO:0000256" key="4">
    <source>
        <dbReference type="ARBA" id="ARBA00023125"/>
    </source>
</evidence>
<dbReference type="InterPro" id="IPR009057">
    <property type="entry name" value="Homeodomain-like_sf"/>
</dbReference>
<dbReference type="InterPro" id="IPR017930">
    <property type="entry name" value="Myb_dom"/>
</dbReference>
<dbReference type="GO" id="GO:0009653">
    <property type="term" value="P:anatomical structure morphogenesis"/>
    <property type="evidence" value="ECO:0007669"/>
    <property type="project" value="UniProtKB-ARBA"/>
</dbReference>
<evidence type="ECO:0000313" key="12">
    <source>
        <dbReference type="Proteomes" id="UP000075243"/>
    </source>
</evidence>
<dbReference type="GO" id="GO:0005634">
    <property type="term" value="C:nucleus"/>
    <property type="evidence" value="ECO:0007669"/>
    <property type="project" value="UniProtKB-SubCell"/>
</dbReference>
<evidence type="ECO:0000256" key="8">
    <source>
        <dbReference type="SAM" id="MobiDB-lite"/>
    </source>
</evidence>
<feature type="domain" description="Myb-like" evidence="9">
    <location>
        <begin position="24"/>
        <end position="76"/>
    </location>
</feature>
<evidence type="ECO:0000259" key="9">
    <source>
        <dbReference type="PROSITE" id="PS50090"/>
    </source>
</evidence>
<reference evidence="11" key="1">
    <citation type="journal article" date="2012" name="Nat. Biotechnol.">
        <title>Draft genome sequence of pigeonpea (Cajanus cajan), an orphan legume crop of resource-poor farmers.</title>
        <authorList>
            <person name="Varshney R.K."/>
            <person name="Chen W."/>
            <person name="Li Y."/>
            <person name="Bharti A.K."/>
            <person name="Saxena R.K."/>
            <person name="Schlueter J.A."/>
            <person name="Donoghue M.T."/>
            <person name="Azam S."/>
            <person name="Fan G."/>
            <person name="Whaley A.M."/>
            <person name="Farmer A.D."/>
            <person name="Sheridan J."/>
            <person name="Iwata A."/>
            <person name="Tuteja R."/>
            <person name="Penmetsa R.V."/>
            <person name="Wu W."/>
            <person name="Upadhyaya H.D."/>
            <person name="Yang S.P."/>
            <person name="Shah T."/>
            <person name="Saxena K.B."/>
            <person name="Michael T."/>
            <person name="McCombie W.R."/>
            <person name="Yang B."/>
            <person name="Zhang G."/>
            <person name="Yang H."/>
            <person name="Wang J."/>
            <person name="Spillane C."/>
            <person name="Cook D.R."/>
            <person name="May G.D."/>
            <person name="Xu X."/>
            <person name="Jackson S.A."/>
        </authorList>
    </citation>
    <scope>NUCLEOTIDE SEQUENCE [LARGE SCALE GENOMIC DNA]</scope>
</reference>
<name>A0A151SBM1_CAJCA</name>
<keyword evidence="4" id="KW-0238">DNA-binding</keyword>
<dbReference type="InterPro" id="IPR001005">
    <property type="entry name" value="SANT/Myb"/>
</dbReference>
<dbReference type="GO" id="GO:0003677">
    <property type="term" value="F:DNA binding"/>
    <property type="evidence" value="ECO:0007669"/>
    <property type="project" value="UniProtKB-KW"/>
</dbReference>
<proteinExistence type="predicted"/>
<feature type="region of interest" description="Disordered" evidence="8">
    <location>
        <begin position="178"/>
        <end position="199"/>
    </location>
</feature>
<dbReference type="Proteomes" id="UP000075243">
    <property type="component" value="Unassembled WGS sequence"/>
</dbReference>
<keyword evidence="6" id="KW-0804">Transcription</keyword>
<evidence type="ECO:0000259" key="10">
    <source>
        <dbReference type="PROSITE" id="PS51294"/>
    </source>
</evidence>
<dbReference type="CDD" id="cd00167">
    <property type="entry name" value="SANT"/>
    <property type="match status" value="2"/>
</dbReference>
<protein>
    <submittedName>
        <fullName evidence="11">Transcription factor GAMYB</fullName>
    </submittedName>
</protein>
<dbReference type="AlphaFoldDB" id="A0A151SBM1"/>
<dbReference type="PROSITE" id="PS50090">
    <property type="entry name" value="MYB_LIKE"/>
    <property type="match status" value="2"/>
</dbReference>
<gene>
    <name evidence="11" type="ORF">KK1_025945</name>
</gene>
<keyword evidence="12" id="KW-1185">Reference proteome</keyword>
<dbReference type="PROSITE" id="PS51294">
    <property type="entry name" value="HTH_MYB"/>
    <property type="match status" value="2"/>
</dbReference>
<dbReference type="SMART" id="SM00717">
    <property type="entry name" value="SANT"/>
    <property type="match status" value="2"/>
</dbReference>
<feature type="region of interest" description="Disordered" evidence="8">
    <location>
        <begin position="1"/>
        <end position="25"/>
    </location>
</feature>
<dbReference type="GO" id="GO:0040008">
    <property type="term" value="P:regulation of growth"/>
    <property type="evidence" value="ECO:0007669"/>
    <property type="project" value="UniProtKB-ARBA"/>
</dbReference>
<evidence type="ECO:0000313" key="11">
    <source>
        <dbReference type="EMBL" id="KYP52204.1"/>
    </source>
</evidence>
<comment type="subcellular location">
    <subcellularLocation>
        <location evidence="1">Nucleus</location>
    </subcellularLocation>
</comment>
<organism evidence="11 12">
    <name type="scientific">Cajanus cajan</name>
    <name type="common">Pigeon pea</name>
    <name type="synonym">Cajanus indicus</name>
    <dbReference type="NCBI Taxonomy" id="3821"/>
    <lineage>
        <taxon>Eukaryota</taxon>
        <taxon>Viridiplantae</taxon>
        <taxon>Streptophyta</taxon>
        <taxon>Embryophyta</taxon>
        <taxon>Tracheophyta</taxon>
        <taxon>Spermatophyta</taxon>
        <taxon>Magnoliopsida</taxon>
        <taxon>eudicotyledons</taxon>
        <taxon>Gunneridae</taxon>
        <taxon>Pentapetalae</taxon>
        <taxon>rosids</taxon>
        <taxon>fabids</taxon>
        <taxon>Fabales</taxon>
        <taxon>Fabaceae</taxon>
        <taxon>Papilionoideae</taxon>
        <taxon>50 kb inversion clade</taxon>
        <taxon>NPAAA clade</taxon>
        <taxon>indigoferoid/millettioid clade</taxon>
        <taxon>Phaseoleae</taxon>
        <taxon>Cajanus</taxon>
    </lineage>
</organism>
<dbReference type="Pfam" id="PF00249">
    <property type="entry name" value="Myb_DNA-binding"/>
    <property type="match status" value="2"/>
</dbReference>
<keyword evidence="3" id="KW-0805">Transcription regulation</keyword>
<evidence type="ECO:0000256" key="1">
    <source>
        <dbReference type="ARBA" id="ARBA00004123"/>
    </source>
</evidence>
<dbReference type="FunFam" id="1.10.10.60:FF:000119">
    <property type="entry name" value="Transcription factor GAMYB"/>
    <property type="match status" value="1"/>
</dbReference>
<sequence>MFGGNGGGGSDNGGGGEGGGNAEEMTLKKGPWTTAEDAILIDYVTKHGEGNWNALQRNTGLNRCGKSCRLRWANHLRPNLKKGAFSPEEEKLIVELHSQFGNKWARMAALLPGRTDNEIKNYWNTRIKRRQRQGLPLYSDDHDHHRSTTPTTTPMLTPTDLNPNNTSTNYEFFNQHHQYQHQQHPLSPTTHHHSPLTSPLQHRPFNSSSPHTFLDRSPLPLSSFTFQRPAPMLCTPLRFKRYRASPNSYNFINPSSSSLPDDSHVATQFPHLDGFKFPTVQGFSQFFQPSLFDTDQGVSSSSSVFQPKLELPSNQFYKPPQEQELKLDLDFNDPSFQSSSGLLGDLLLEAQSLASGHNSKKRGYLSLNEGNDVFDACQSFEDFPPDSLFWSSTSTSNSVPKLKDEAPDLSKFTNEDLSSLLTVIPSSNMQGHEWHNNNSAPEGSNVHSSGSGMTDDNFGLDIKPIASLFPLTNTTNHNENQGCYSWDNLPGLC</sequence>
<evidence type="ECO:0000256" key="7">
    <source>
        <dbReference type="ARBA" id="ARBA00023242"/>
    </source>
</evidence>
<feature type="compositionally biased region" description="Gly residues" evidence="8">
    <location>
        <begin position="1"/>
        <end position="21"/>
    </location>
</feature>
<feature type="compositionally biased region" description="Low complexity" evidence="8">
    <location>
        <begin position="148"/>
        <end position="159"/>
    </location>
</feature>
<feature type="domain" description="Myb-like" evidence="9">
    <location>
        <begin position="77"/>
        <end position="127"/>
    </location>
</feature>
<feature type="domain" description="HTH myb-type" evidence="10">
    <location>
        <begin position="77"/>
        <end position="131"/>
    </location>
</feature>
<accession>A0A151SBM1</accession>
<evidence type="ECO:0000256" key="5">
    <source>
        <dbReference type="ARBA" id="ARBA00023159"/>
    </source>
</evidence>
<feature type="domain" description="HTH myb-type" evidence="10">
    <location>
        <begin position="24"/>
        <end position="76"/>
    </location>
</feature>
<dbReference type="OMA" id="TNHNENQ"/>
<dbReference type="PANTHER" id="PTHR47995">
    <property type="entry name" value="TRANSCRIPTION FACTOR MYB33-RELATED"/>
    <property type="match status" value="1"/>
</dbReference>
<dbReference type="Gramene" id="C.cajan_25511.t">
    <property type="protein sequence ID" value="C.cajan_25511.t"/>
    <property type="gene ID" value="C.cajan_25511"/>
</dbReference>
<evidence type="ECO:0000256" key="2">
    <source>
        <dbReference type="ARBA" id="ARBA00022737"/>
    </source>
</evidence>
<keyword evidence="7" id="KW-0539">Nucleus</keyword>
<dbReference type="GO" id="GO:0045893">
    <property type="term" value="P:positive regulation of DNA-templated transcription"/>
    <property type="evidence" value="ECO:0007669"/>
    <property type="project" value="UniProtKB-ARBA"/>
</dbReference>
<evidence type="ECO:0000256" key="3">
    <source>
        <dbReference type="ARBA" id="ARBA00023015"/>
    </source>
</evidence>
<keyword evidence="2" id="KW-0677">Repeat</keyword>